<dbReference type="EMBL" id="FQZO01000008">
    <property type="protein sequence ID" value="SHJ80702.1"/>
    <property type="molecule type" value="Genomic_DNA"/>
</dbReference>
<organism evidence="1 2">
    <name type="scientific">Clostridium amylolyticum</name>
    <dbReference type="NCBI Taxonomy" id="1121298"/>
    <lineage>
        <taxon>Bacteria</taxon>
        <taxon>Bacillati</taxon>
        <taxon>Bacillota</taxon>
        <taxon>Clostridia</taxon>
        <taxon>Eubacteriales</taxon>
        <taxon>Clostridiaceae</taxon>
        <taxon>Clostridium</taxon>
    </lineage>
</organism>
<dbReference type="STRING" id="1121298.SAMN05444401_3927"/>
<dbReference type="Proteomes" id="UP000184080">
    <property type="component" value="Unassembled WGS sequence"/>
</dbReference>
<keyword evidence="2" id="KW-1185">Reference proteome</keyword>
<protein>
    <submittedName>
        <fullName evidence="1">Uncharacterized protein</fullName>
    </submittedName>
</protein>
<evidence type="ECO:0000313" key="2">
    <source>
        <dbReference type="Proteomes" id="UP000184080"/>
    </source>
</evidence>
<sequence length="41" mass="4879">MKKNLLLLEIDSLSFSHIYNVLYKRHEGLRKNTGKIFSNEK</sequence>
<name>A0A1M6MB49_9CLOT</name>
<dbReference type="AlphaFoldDB" id="A0A1M6MB49"/>
<accession>A0A1M6MB49</accession>
<proteinExistence type="predicted"/>
<reference evidence="1 2" key="1">
    <citation type="submission" date="2016-11" db="EMBL/GenBank/DDBJ databases">
        <authorList>
            <person name="Jaros S."/>
            <person name="Januszkiewicz K."/>
            <person name="Wedrychowicz H."/>
        </authorList>
    </citation>
    <scope>NUCLEOTIDE SEQUENCE [LARGE SCALE GENOMIC DNA]</scope>
    <source>
        <strain evidence="1 2">DSM 21864</strain>
    </source>
</reference>
<evidence type="ECO:0000313" key="1">
    <source>
        <dbReference type="EMBL" id="SHJ80702.1"/>
    </source>
</evidence>
<gene>
    <name evidence="1" type="ORF">SAMN05444401_3927</name>
</gene>